<sequence length="167" mass="18000">MKTASGLAIAATMFVSSGVIAGQLSALVLKPITSSASDEVRIERTACQFARTDQGSRSAQFNTGICGIQGGALTLVLLDDQLRPVGAERRFELRDIRSVSLQSRLLKEQLQLPVGDSVIALNILSDDGQRKSRERALVFFSALREAGVRPANGYRMVDEYPTGASTR</sequence>
<keyword evidence="1" id="KW-0614">Plasmid</keyword>
<name>A0AAW3V749_9BURK</name>
<geneLocation type="plasmid" evidence="1 3">
    <name>pBIL</name>
</geneLocation>
<evidence type="ECO:0000313" key="1">
    <source>
        <dbReference type="EMBL" id="AJZ56442.1"/>
    </source>
</evidence>
<gene>
    <name evidence="2" type="ORF">GGD69_005930</name>
    <name evidence="1" type="ORF">OI25_8186</name>
</gene>
<proteinExistence type="predicted"/>
<evidence type="ECO:0000313" key="3">
    <source>
        <dbReference type="Proteomes" id="UP000032614"/>
    </source>
</evidence>
<dbReference type="RefSeq" id="WP_028197129.1">
    <property type="nucleotide sequence ID" value="NZ_CADFGE010000013.1"/>
</dbReference>
<reference evidence="1 3" key="1">
    <citation type="journal article" date="2015" name="Genome Announc.">
        <title>Complete genome sequences for 59 burkholderia isolates, both pathogenic and near neighbor.</title>
        <authorList>
            <person name="Johnson S.L."/>
            <person name="Bishop-Lilly K.A."/>
            <person name="Ladner J.T."/>
            <person name="Daligault H.E."/>
            <person name="Davenport K.W."/>
            <person name="Jaissle J."/>
            <person name="Frey K.G."/>
            <person name="Koroleva G.I."/>
            <person name="Bruce D.C."/>
            <person name="Coyne S.R."/>
            <person name="Broomall S.M."/>
            <person name="Li P.E."/>
            <person name="Teshima H."/>
            <person name="Gibbons H.S."/>
            <person name="Palacios G.F."/>
            <person name="Rosenzweig C.N."/>
            <person name="Redden C.L."/>
            <person name="Xu Y."/>
            <person name="Minogue T.D."/>
            <person name="Chain P.S."/>
        </authorList>
    </citation>
    <scope>NUCLEOTIDE SEQUENCE [LARGE SCALE GENOMIC DNA]</scope>
    <source>
        <strain evidence="1">ATCC BAA-463</strain>
        <plasmid evidence="3">pBIL</plasmid>
    </source>
</reference>
<dbReference type="KEGG" id="bfn:OI25_8186"/>
<evidence type="ECO:0000313" key="2">
    <source>
        <dbReference type="EMBL" id="MBB6205036.1"/>
    </source>
</evidence>
<dbReference type="EMBL" id="JACIIK010000011">
    <property type="protein sequence ID" value="MBB6205036.1"/>
    <property type="molecule type" value="Genomic_DNA"/>
</dbReference>
<dbReference type="Proteomes" id="UP000518681">
    <property type="component" value="Unassembled WGS sequence"/>
</dbReference>
<protein>
    <submittedName>
        <fullName evidence="2">Uncharacterized protein</fullName>
    </submittedName>
</protein>
<organism evidence="2 4">
    <name type="scientific">Paraburkholderia fungorum</name>
    <dbReference type="NCBI Taxonomy" id="134537"/>
    <lineage>
        <taxon>Bacteria</taxon>
        <taxon>Pseudomonadati</taxon>
        <taxon>Pseudomonadota</taxon>
        <taxon>Betaproteobacteria</taxon>
        <taxon>Burkholderiales</taxon>
        <taxon>Burkholderiaceae</taxon>
        <taxon>Paraburkholderia</taxon>
    </lineage>
</organism>
<dbReference type="EMBL" id="CP010024">
    <property type="protein sequence ID" value="AJZ56442.1"/>
    <property type="molecule type" value="Genomic_DNA"/>
</dbReference>
<evidence type="ECO:0000313" key="4">
    <source>
        <dbReference type="Proteomes" id="UP000518681"/>
    </source>
</evidence>
<dbReference type="AlphaFoldDB" id="A0AAW3V749"/>
<reference evidence="2 4" key="2">
    <citation type="submission" date="2020-08" db="EMBL/GenBank/DDBJ databases">
        <title>Genomic Encyclopedia of Type Strains, Phase IV (KMG-V): Genome sequencing to study the core and pangenomes of soil and plant-associated prokaryotes.</title>
        <authorList>
            <person name="Whitman W."/>
        </authorList>
    </citation>
    <scope>NUCLEOTIDE SEQUENCE [LARGE SCALE GENOMIC DNA]</scope>
    <source>
        <strain evidence="2 4">SEMIA 4013</strain>
    </source>
</reference>
<dbReference type="Proteomes" id="UP000032614">
    <property type="component" value="Plasmid pBIL"/>
</dbReference>
<accession>A0AAW3V749</accession>
<dbReference type="GeneID" id="66521206"/>